<dbReference type="PANTHER" id="PTHR31642">
    <property type="entry name" value="TRICHOTHECENE 3-O-ACETYLTRANSFERASE"/>
    <property type="match status" value="1"/>
</dbReference>
<protein>
    <recommendedName>
        <fullName evidence="5">Protein ECERIFERUM</fullName>
    </recommendedName>
</protein>
<evidence type="ECO:0000313" key="3">
    <source>
        <dbReference type="EMBL" id="RYR02401.1"/>
    </source>
</evidence>
<dbReference type="AlphaFoldDB" id="A0A444YKF8"/>
<dbReference type="InterPro" id="IPR050317">
    <property type="entry name" value="Plant_Fungal_Acyltransferase"/>
</dbReference>
<dbReference type="Gene3D" id="3.30.559.10">
    <property type="entry name" value="Chloramphenicol acetyltransferase-like domain"/>
    <property type="match status" value="2"/>
</dbReference>
<comment type="similarity">
    <text evidence="1">Belongs to the plant acyltransferase family.</text>
</comment>
<proteinExistence type="inferred from homology"/>
<accession>A0A444YKF8</accession>
<evidence type="ECO:0000256" key="2">
    <source>
        <dbReference type="SAM" id="MobiDB-lite"/>
    </source>
</evidence>
<feature type="region of interest" description="Disordered" evidence="2">
    <location>
        <begin position="202"/>
        <end position="225"/>
    </location>
</feature>
<dbReference type="EMBL" id="SDMP01000016">
    <property type="protein sequence ID" value="RYR02401.1"/>
    <property type="molecule type" value="Genomic_DNA"/>
</dbReference>
<evidence type="ECO:0000313" key="4">
    <source>
        <dbReference type="Proteomes" id="UP000289738"/>
    </source>
</evidence>
<dbReference type="Proteomes" id="UP000289738">
    <property type="component" value="Chromosome B06"/>
</dbReference>
<reference evidence="3 4" key="1">
    <citation type="submission" date="2019-01" db="EMBL/GenBank/DDBJ databases">
        <title>Sequencing of cultivated peanut Arachis hypogaea provides insights into genome evolution and oil improvement.</title>
        <authorList>
            <person name="Chen X."/>
        </authorList>
    </citation>
    <scope>NUCLEOTIDE SEQUENCE [LARGE SCALE GENOMIC DNA]</scope>
    <source>
        <strain evidence="4">cv. Fuhuasheng</strain>
        <tissue evidence="3">Leaves</tissue>
    </source>
</reference>
<dbReference type="STRING" id="3818.A0A444YKF8"/>
<evidence type="ECO:0000256" key="1">
    <source>
        <dbReference type="ARBA" id="ARBA00009861"/>
    </source>
</evidence>
<organism evidence="3 4">
    <name type="scientific">Arachis hypogaea</name>
    <name type="common">Peanut</name>
    <dbReference type="NCBI Taxonomy" id="3818"/>
    <lineage>
        <taxon>Eukaryota</taxon>
        <taxon>Viridiplantae</taxon>
        <taxon>Streptophyta</taxon>
        <taxon>Embryophyta</taxon>
        <taxon>Tracheophyta</taxon>
        <taxon>Spermatophyta</taxon>
        <taxon>Magnoliopsida</taxon>
        <taxon>eudicotyledons</taxon>
        <taxon>Gunneridae</taxon>
        <taxon>Pentapetalae</taxon>
        <taxon>rosids</taxon>
        <taxon>fabids</taxon>
        <taxon>Fabales</taxon>
        <taxon>Fabaceae</taxon>
        <taxon>Papilionoideae</taxon>
        <taxon>50 kb inversion clade</taxon>
        <taxon>dalbergioids sensu lato</taxon>
        <taxon>Dalbergieae</taxon>
        <taxon>Pterocarpus clade</taxon>
        <taxon>Arachis</taxon>
    </lineage>
</organism>
<name>A0A444YKF8_ARAHY</name>
<dbReference type="InterPro" id="IPR023213">
    <property type="entry name" value="CAT-like_dom_sf"/>
</dbReference>
<sequence>MASITTSHSPSLSVTLHSKLTAVSSEPTGSGKTHHELSALDRAMAQHTLHMVFYYRDQDELFGLYDLDSWRESLSTVLTMYPTMTGRLLLEQGHDGNWQVRCNDAGVRVVKGSVDGTLSEWLNSATASQEKLLASWNHMPIDPTTWSPFRIQVSNFKEGGVAIGISCSHMLADLTCLASFIKSWTLVHRNLPITNPPSFTPLPFSPSPQPLSNGHAKPPPPQQAKDMANATFKFSSSTMQQCLSNIHDICPNATPFDFLCALFWTRISHLKPLKNNDQTHSLSICIDFRKKLLKEPIPFGYFGNALHFTMLSLEGEDLGSVVSAVNRHLAGIEEEEIRCAIERLGSSNRCMYGEELTCVCMESLPYEAKFSDNEKPVHVSCHVGNVAGKGLIMVMPSCEEGLARTVTVMLPHEELAELIKDEAILQLDPTTLLSDI</sequence>
<dbReference type="Pfam" id="PF02458">
    <property type="entry name" value="Transferase"/>
    <property type="match status" value="1"/>
</dbReference>
<dbReference type="GO" id="GO:0016747">
    <property type="term" value="F:acyltransferase activity, transferring groups other than amino-acyl groups"/>
    <property type="evidence" value="ECO:0007669"/>
    <property type="project" value="TreeGrafter"/>
</dbReference>
<comment type="caution">
    <text evidence="3">The sequence shown here is derived from an EMBL/GenBank/DDBJ whole genome shotgun (WGS) entry which is preliminary data.</text>
</comment>
<dbReference type="SUPFAM" id="SSF52777">
    <property type="entry name" value="CoA-dependent acyltransferases"/>
    <property type="match status" value="1"/>
</dbReference>
<keyword evidence="4" id="KW-1185">Reference proteome</keyword>
<dbReference type="PANTHER" id="PTHR31642:SF316">
    <property type="entry name" value="PROTEIN ECERIFERUM 26-LIKE"/>
    <property type="match status" value="1"/>
</dbReference>
<evidence type="ECO:0008006" key="5">
    <source>
        <dbReference type="Google" id="ProtNLM"/>
    </source>
</evidence>
<gene>
    <name evidence="3" type="ORF">Ahy_B06g081200</name>
</gene>
<dbReference type="OrthoDB" id="671439at2759"/>